<feature type="transmembrane region" description="Helical" evidence="1">
    <location>
        <begin position="193"/>
        <end position="213"/>
    </location>
</feature>
<comment type="caution">
    <text evidence="2">The sequence shown here is derived from an EMBL/GenBank/DDBJ whole genome shotgun (WGS) entry which is preliminary data.</text>
</comment>
<protein>
    <submittedName>
        <fullName evidence="2">Uncharacterized protein</fullName>
    </submittedName>
</protein>
<evidence type="ECO:0000313" key="3">
    <source>
        <dbReference type="Proteomes" id="UP000245609"/>
    </source>
</evidence>
<evidence type="ECO:0000313" key="2">
    <source>
        <dbReference type="EMBL" id="PVV01305.1"/>
    </source>
</evidence>
<dbReference type="Proteomes" id="UP000245609">
    <property type="component" value="Unassembled WGS sequence"/>
</dbReference>
<dbReference type="EMBL" id="MBFS01001197">
    <property type="protein sequence ID" value="PVV01305.1"/>
    <property type="molecule type" value="Genomic_DNA"/>
</dbReference>
<reference evidence="2 3" key="1">
    <citation type="journal article" date="2018" name="MBio">
        <title>Comparative Genomics Reveals the Core Gene Toolbox for the Fungus-Insect Symbiosis.</title>
        <authorList>
            <person name="Wang Y."/>
            <person name="Stata M."/>
            <person name="Wang W."/>
            <person name="Stajich J.E."/>
            <person name="White M.M."/>
            <person name="Moncalvo J.M."/>
        </authorList>
    </citation>
    <scope>NUCLEOTIDE SEQUENCE [LARGE SCALE GENOMIC DNA]</scope>
    <source>
        <strain evidence="2 3">SC-DP-2</strain>
    </source>
</reference>
<feature type="transmembrane region" description="Helical" evidence="1">
    <location>
        <begin position="233"/>
        <end position="252"/>
    </location>
</feature>
<keyword evidence="3" id="KW-1185">Reference proteome</keyword>
<proteinExistence type="predicted"/>
<organism evidence="2 3">
    <name type="scientific">Smittium megazygosporum</name>
    <dbReference type="NCBI Taxonomy" id="133381"/>
    <lineage>
        <taxon>Eukaryota</taxon>
        <taxon>Fungi</taxon>
        <taxon>Fungi incertae sedis</taxon>
        <taxon>Zoopagomycota</taxon>
        <taxon>Kickxellomycotina</taxon>
        <taxon>Harpellomycetes</taxon>
        <taxon>Harpellales</taxon>
        <taxon>Legeriomycetaceae</taxon>
        <taxon>Smittium</taxon>
    </lineage>
</organism>
<name>A0A2T9Z9S4_9FUNG</name>
<dbReference type="OrthoDB" id="2140426at2759"/>
<keyword evidence="1" id="KW-0812">Transmembrane</keyword>
<keyword evidence="1" id="KW-0472">Membrane</keyword>
<gene>
    <name evidence="2" type="ORF">BB560_004279</name>
</gene>
<keyword evidence="1" id="KW-1133">Transmembrane helix</keyword>
<accession>A0A2T9Z9S4</accession>
<sequence length="258" mass="30078">MSESCVFANTPQSPEFHDRKRLRESKIRHNDSHFCYNQYTHPLHKNETKITYPPKSRNSIKGFDFGADRRRGRSYKSHYYYSTLIDSEKNQYGPRGRVVSEYLLTPPVLKPSPKRLSPPCSNSSMSTKVSILGNSYTSTDSRAYESYLTEHEKELQFIKQQMHGTSQSIEYENYIENYNEQKILSKIKQKRKISFGLMCFLLGFILLPFWWVGSVFPKHFTDENDKTWKMVNSYMSVYSVFVVVLLIIIIALSSSGVI</sequence>
<dbReference type="AlphaFoldDB" id="A0A2T9Z9S4"/>
<evidence type="ECO:0000256" key="1">
    <source>
        <dbReference type="SAM" id="Phobius"/>
    </source>
</evidence>